<reference evidence="2 3" key="1">
    <citation type="journal article" date="2020" name="BMC Genomics">
        <title>Intraspecific diversification of the crop wild relative Brassica cretica Lam. using demographic model selection.</title>
        <authorList>
            <person name="Kioukis A."/>
            <person name="Michalopoulou V.A."/>
            <person name="Briers L."/>
            <person name="Pirintsos S."/>
            <person name="Studholme D.J."/>
            <person name="Pavlidis P."/>
            <person name="Sarris P.F."/>
        </authorList>
    </citation>
    <scope>NUCLEOTIDE SEQUENCE [LARGE SCALE GENOMIC DNA]</scope>
    <source>
        <strain evidence="3">cv. PFS-1207/04</strain>
    </source>
</reference>
<evidence type="ECO:0000313" key="2">
    <source>
        <dbReference type="EMBL" id="KAF3530483.1"/>
    </source>
</evidence>
<proteinExistence type="predicted"/>
<accession>A0ABQ7BE08</accession>
<feature type="compositionally biased region" description="Basic residues" evidence="1">
    <location>
        <begin position="49"/>
        <end position="58"/>
    </location>
</feature>
<evidence type="ECO:0000313" key="3">
    <source>
        <dbReference type="Proteomes" id="UP000266723"/>
    </source>
</evidence>
<protein>
    <submittedName>
        <fullName evidence="2">Uncharacterized protein</fullName>
    </submittedName>
</protein>
<evidence type="ECO:0000256" key="1">
    <source>
        <dbReference type="SAM" id="MobiDB-lite"/>
    </source>
</evidence>
<dbReference type="EMBL" id="QGKV02001507">
    <property type="protein sequence ID" value="KAF3530483.1"/>
    <property type="molecule type" value="Genomic_DNA"/>
</dbReference>
<sequence>MLSARNSKTPRAKNPNRQNTKNPNPSRRTLIPIASLAFRSEAFPTRLSFRRSQLRRPKPQLASGSARVPDQTIRDPIDATPFATASARDISLNPFRRSQLRRPKPQLASGSARVPDQTIRDPIDATPFATASARDISLNPFATR</sequence>
<keyword evidence="3" id="KW-1185">Reference proteome</keyword>
<comment type="caution">
    <text evidence="2">The sequence shown here is derived from an EMBL/GenBank/DDBJ whole genome shotgun (WGS) entry which is preliminary data.</text>
</comment>
<feature type="region of interest" description="Disordered" evidence="1">
    <location>
        <begin position="49"/>
        <end position="122"/>
    </location>
</feature>
<gene>
    <name evidence="2" type="ORF">DY000_02042627</name>
</gene>
<dbReference type="Proteomes" id="UP000266723">
    <property type="component" value="Unassembled WGS sequence"/>
</dbReference>
<feature type="region of interest" description="Disordered" evidence="1">
    <location>
        <begin position="1"/>
        <end position="29"/>
    </location>
</feature>
<feature type="compositionally biased region" description="Polar residues" evidence="1">
    <location>
        <begin position="1"/>
        <end position="27"/>
    </location>
</feature>
<name>A0ABQ7BE08_BRACR</name>
<organism evidence="2 3">
    <name type="scientific">Brassica cretica</name>
    <name type="common">Mustard</name>
    <dbReference type="NCBI Taxonomy" id="69181"/>
    <lineage>
        <taxon>Eukaryota</taxon>
        <taxon>Viridiplantae</taxon>
        <taxon>Streptophyta</taxon>
        <taxon>Embryophyta</taxon>
        <taxon>Tracheophyta</taxon>
        <taxon>Spermatophyta</taxon>
        <taxon>Magnoliopsida</taxon>
        <taxon>eudicotyledons</taxon>
        <taxon>Gunneridae</taxon>
        <taxon>Pentapetalae</taxon>
        <taxon>rosids</taxon>
        <taxon>malvids</taxon>
        <taxon>Brassicales</taxon>
        <taxon>Brassicaceae</taxon>
        <taxon>Brassiceae</taxon>
        <taxon>Brassica</taxon>
    </lineage>
</organism>